<gene>
    <name evidence="2" type="ORF">ENSA5_52270</name>
</gene>
<keyword evidence="3" id="KW-1185">Reference proteome</keyword>
<evidence type="ECO:0000313" key="3">
    <source>
        <dbReference type="Proteomes" id="UP000237968"/>
    </source>
</evidence>
<dbReference type="RefSeq" id="WP_181198159.1">
    <property type="nucleotide sequence ID" value="NZ_PVNK01000229.1"/>
</dbReference>
<sequence length="55" mass="6215">MTPTLALVTALAPEADRWADWRWLGTPDERVLWAILAAAALLALWGAWAGWRQER</sequence>
<dbReference type="AlphaFoldDB" id="A0A2S9XG94"/>
<evidence type="ECO:0000256" key="1">
    <source>
        <dbReference type="SAM" id="Phobius"/>
    </source>
</evidence>
<protein>
    <submittedName>
        <fullName evidence="2">Uncharacterized protein</fullName>
    </submittedName>
</protein>
<feature type="transmembrane region" description="Helical" evidence="1">
    <location>
        <begin position="31"/>
        <end position="51"/>
    </location>
</feature>
<organism evidence="2 3">
    <name type="scientific">Enhygromyxa salina</name>
    <dbReference type="NCBI Taxonomy" id="215803"/>
    <lineage>
        <taxon>Bacteria</taxon>
        <taxon>Pseudomonadati</taxon>
        <taxon>Myxococcota</taxon>
        <taxon>Polyangia</taxon>
        <taxon>Nannocystales</taxon>
        <taxon>Nannocystaceae</taxon>
        <taxon>Enhygromyxa</taxon>
    </lineage>
</organism>
<dbReference type="EMBL" id="PVNK01000229">
    <property type="protein sequence ID" value="PRP91885.1"/>
    <property type="molecule type" value="Genomic_DNA"/>
</dbReference>
<proteinExistence type="predicted"/>
<dbReference type="Proteomes" id="UP000237968">
    <property type="component" value="Unassembled WGS sequence"/>
</dbReference>
<comment type="caution">
    <text evidence="2">The sequence shown here is derived from an EMBL/GenBank/DDBJ whole genome shotgun (WGS) entry which is preliminary data.</text>
</comment>
<keyword evidence="1" id="KW-0472">Membrane</keyword>
<reference evidence="2 3" key="1">
    <citation type="submission" date="2018-03" db="EMBL/GenBank/DDBJ databases">
        <title>Draft Genome Sequences of the Obligatory Marine Myxobacteria Enhygromyxa salina SWB005.</title>
        <authorList>
            <person name="Poehlein A."/>
            <person name="Moghaddam J.A."/>
            <person name="Harms H."/>
            <person name="Alanjari M."/>
            <person name="Koenig G.M."/>
            <person name="Daniel R."/>
            <person name="Schaeberle T.F."/>
        </authorList>
    </citation>
    <scope>NUCLEOTIDE SEQUENCE [LARGE SCALE GENOMIC DNA]</scope>
    <source>
        <strain evidence="2 3">SWB005</strain>
    </source>
</reference>
<accession>A0A2S9XG94</accession>
<evidence type="ECO:0000313" key="2">
    <source>
        <dbReference type="EMBL" id="PRP91885.1"/>
    </source>
</evidence>
<keyword evidence="1" id="KW-0812">Transmembrane</keyword>
<name>A0A2S9XG94_9BACT</name>
<keyword evidence="1" id="KW-1133">Transmembrane helix</keyword>